<evidence type="ECO:0000313" key="6">
    <source>
        <dbReference type="RefSeq" id="XP_031383810.1"/>
    </source>
</evidence>
<dbReference type="InterPro" id="IPR027417">
    <property type="entry name" value="P-loop_NTPase"/>
</dbReference>
<evidence type="ECO:0000256" key="2">
    <source>
        <dbReference type="ARBA" id="ARBA00022737"/>
    </source>
</evidence>
<evidence type="ECO:0000313" key="5">
    <source>
        <dbReference type="Proteomes" id="UP000515151"/>
    </source>
</evidence>
<evidence type="ECO:0000256" key="1">
    <source>
        <dbReference type="ARBA" id="ARBA00022614"/>
    </source>
</evidence>
<dbReference type="GeneID" id="116197719"/>
<dbReference type="GO" id="GO:0003676">
    <property type="term" value="F:nucleic acid binding"/>
    <property type="evidence" value="ECO:0007669"/>
    <property type="project" value="InterPro"/>
</dbReference>
<proteinExistence type="predicted"/>
<keyword evidence="1" id="KW-0433">Leucine-rich repeat</keyword>
<dbReference type="PRINTS" id="PR00364">
    <property type="entry name" value="DISEASERSIST"/>
</dbReference>
<sequence>MLKGLPQLQMRVDMMYPRWHYVKAHQLSYKESLAIINDPLELIHSNVFGHLKKPLVGVLWYMATFINDYSRHVRVYFMKETSETLAFKEFKETVAAKIGKKIKCLQTYNGGEYISQEFTKHQGEFIKLVVANVVRELKKSYLEVGTVLVGIEDRAEELLKKSEVGIDDHVRVVGIWGMGGIGKTTLAKFVYNQIVDNFESCSFLKDIQEMSRHHTGLQNLQSQLVSDIIRREQQAYANVEEGINVLRERLCHKKVLILLDDVDHINQIKALAADVGWFGRGSRIIITTREKGVLDQFKVQDLYEVALLEEGHALELFCMHAFRDKSPRPDLAEEALQIVNITGRIPLALEVMGSFLSVYGGRKDMWHATIEKLKIKLDMVDVRDKLKISYELLESEQKEIFLDIACLFIGMDARLVIPMWKDATFSQEVGIEILQLKSLIKIREDNTIWMHDQLRDLGRSTVEQEDKEPGHRSRLWRGEDAFDVLVQQQGTSKVEAISLEGYHFMEEEDCNDPKFQLDFSYISSISITT</sequence>
<dbReference type="AlphaFoldDB" id="A0A6P8CKF4"/>
<reference evidence="5" key="1">
    <citation type="journal article" date="2020" name="Plant Biotechnol. J.">
        <title>The pomegranate (Punica granatum L.) draft genome dissects genetic divergence between soft- and hard-seeded cultivars.</title>
        <authorList>
            <person name="Luo X."/>
            <person name="Li H."/>
            <person name="Wu Z."/>
            <person name="Yao W."/>
            <person name="Zhao P."/>
            <person name="Cao D."/>
            <person name="Yu H."/>
            <person name="Li K."/>
            <person name="Poudel K."/>
            <person name="Zhao D."/>
            <person name="Zhang F."/>
            <person name="Xia X."/>
            <person name="Chen L."/>
            <person name="Wang Q."/>
            <person name="Jing D."/>
            <person name="Cao S."/>
        </authorList>
    </citation>
    <scope>NUCLEOTIDE SEQUENCE [LARGE SCALE GENOMIC DNA]</scope>
    <source>
        <strain evidence="5">cv. Tunisia</strain>
    </source>
</reference>
<keyword evidence="5" id="KW-1185">Reference proteome</keyword>
<name>A0A6P8CKF4_PUNGR</name>
<dbReference type="InterPro" id="IPR012337">
    <property type="entry name" value="RNaseH-like_sf"/>
</dbReference>
<evidence type="ECO:0000259" key="3">
    <source>
        <dbReference type="Pfam" id="PF00931"/>
    </source>
</evidence>
<dbReference type="SUPFAM" id="SSF52540">
    <property type="entry name" value="P-loop containing nucleoside triphosphate hydrolases"/>
    <property type="match status" value="1"/>
</dbReference>
<dbReference type="InterPro" id="IPR002182">
    <property type="entry name" value="NB-ARC"/>
</dbReference>
<dbReference type="Proteomes" id="UP000515151">
    <property type="component" value="Chromosome 2"/>
</dbReference>
<dbReference type="OrthoDB" id="1357022at2759"/>
<accession>A0A6P8CKF4</accession>
<organism evidence="5 6">
    <name type="scientific">Punica granatum</name>
    <name type="common">Pomegranate</name>
    <dbReference type="NCBI Taxonomy" id="22663"/>
    <lineage>
        <taxon>Eukaryota</taxon>
        <taxon>Viridiplantae</taxon>
        <taxon>Streptophyta</taxon>
        <taxon>Embryophyta</taxon>
        <taxon>Tracheophyta</taxon>
        <taxon>Spermatophyta</taxon>
        <taxon>Magnoliopsida</taxon>
        <taxon>eudicotyledons</taxon>
        <taxon>Gunneridae</taxon>
        <taxon>Pentapetalae</taxon>
        <taxon>rosids</taxon>
        <taxon>malvids</taxon>
        <taxon>Myrtales</taxon>
        <taxon>Lythraceae</taxon>
        <taxon>Punica</taxon>
    </lineage>
</organism>
<dbReference type="SUPFAM" id="SSF53098">
    <property type="entry name" value="Ribonuclease H-like"/>
    <property type="match status" value="1"/>
</dbReference>
<dbReference type="Gene3D" id="3.40.50.300">
    <property type="entry name" value="P-loop containing nucleotide triphosphate hydrolases"/>
    <property type="match status" value="1"/>
</dbReference>
<dbReference type="InterPro" id="IPR058192">
    <property type="entry name" value="WHD_ROQ1-like"/>
</dbReference>
<dbReference type="Pfam" id="PF23282">
    <property type="entry name" value="WHD_ROQ1"/>
    <property type="match status" value="1"/>
</dbReference>
<dbReference type="Gene3D" id="1.10.8.430">
    <property type="entry name" value="Helical domain of apoptotic protease-activating factors"/>
    <property type="match status" value="1"/>
</dbReference>
<evidence type="ECO:0000259" key="4">
    <source>
        <dbReference type="Pfam" id="PF23282"/>
    </source>
</evidence>
<reference evidence="6" key="2">
    <citation type="submission" date="2025-08" db="UniProtKB">
        <authorList>
            <consortium name="RefSeq"/>
        </authorList>
    </citation>
    <scope>IDENTIFICATION</scope>
    <source>
        <tissue evidence="6">Leaf</tissue>
    </source>
</reference>
<keyword evidence="2" id="KW-0677">Repeat</keyword>
<gene>
    <name evidence="6" type="primary">LOC116197719</name>
</gene>
<feature type="domain" description="Disease resistance protein Roq1-like winged-helix" evidence="4">
    <location>
        <begin position="395"/>
        <end position="463"/>
    </location>
</feature>
<dbReference type="RefSeq" id="XP_031383810.1">
    <property type="nucleotide sequence ID" value="XM_031527950.1"/>
</dbReference>
<protein>
    <submittedName>
        <fullName evidence="6">TMV resistance protein N-like</fullName>
    </submittedName>
</protein>
<dbReference type="Gene3D" id="3.30.420.10">
    <property type="entry name" value="Ribonuclease H-like superfamily/Ribonuclease H"/>
    <property type="match status" value="1"/>
</dbReference>
<dbReference type="InterPro" id="IPR042197">
    <property type="entry name" value="Apaf_helical"/>
</dbReference>
<dbReference type="GO" id="GO:0006952">
    <property type="term" value="P:defense response"/>
    <property type="evidence" value="ECO:0007669"/>
    <property type="project" value="InterPro"/>
</dbReference>
<dbReference type="GO" id="GO:0043531">
    <property type="term" value="F:ADP binding"/>
    <property type="evidence" value="ECO:0007669"/>
    <property type="project" value="InterPro"/>
</dbReference>
<dbReference type="InterPro" id="IPR036390">
    <property type="entry name" value="WH_DNA-bd_sf"/>
</dbReference>
<dbReference type="PANTHER" id="PTHR11017:SF570">
    <property type="entry name" value="DISEASE RESISTANCE PROTEIN (TIR-NBS CLASS)-RELATED"/>
    <property type="match status" value="1"/>
</dbReference>
<dbReference type="InterPro" id="IPR036397">
    <property type="entry name" value="RNaseH_sf"/>
</dbReference>
<dbReference type="Pfam" id="PF00931">
    <property type="entry name" value="NB-ARC"/>
    <property type="match status" value="1"/>
</dbReference>
<feature type="domain" description="NB-ARC" evidence="3">
    <location>
        <begin position="156"/>
        <end position="325"/>
    </location>
</feature>
<dbReference type="InterPro" id="IPR044974">
    <property type="entry name" value="Disease_R_plants"/>
</dbReference>
<dbReference type="SUPFAM" id="SSF46785">
    <property type="entry name" value="Winged helix' DNA-binding domain"/>
    <property type="match status" value="1"/>
</dbReference>
<dbReference type="PANTHER" id="PTHR11017">
    <property type="entry name" value="LEUCINE-RICH REPEAT-CONTAINING PROTEIN"/>
    <property type="match status" value="1"/>
</dbReference>